<sequence>MHKGFNPNPKTENATERISKQLIRLVKEFEKNQRQTIPIFQTTPKHLFALSSAVHQAAQQFSDLHFEVEYLEGPLVKISEHKSNRKGFSYTWVETSNTTGKWLLMAAPPGAWDYRCLSVWRDRDKAIEVSDSIYQEVKTMPLGDWYKRIGTYQLLIESIPDDDDTVVSVMYPGTGEVIPVEEDAQERIELLLKQVVNDPGDKDDILSQIKEFLP</sequence>
<name>A0AAE3KQG3_9CYAN</name>
<dbReference type="AlphaFoldDB" id="A0AAE3KQG3"/>
<accession>A0AAE3KQG3</accession>
<dbReference type="Proteomes" id="UP001204953">
    <property type="component" value="Unassembled WGS sequence"/>
</dbReference>
<dbReference type="RefSeq" id="WP_254010139.1">
    <property type="nucleotide sequence ID" value="NZ_JAMZMM010000011.1"/>
</dbReference>
<organism evidence="1 2">
    <name type="scientific">Limnofasciculus baicalensis BBK-W-15</name>
    <dbReference type="NCBI Taxonomy" id="2699891"/>
    <lineage>
        <taxon>Bacteria</taxon>
        <taxon>Bacillati</taxon>
        <taxon>Cyanobacteriota</taxon>
        <taxon>Cyanophyceae</taxon>
        <taxon>Coleofasciculales</taxon>
        <taxon>Coleofasciculaceae</taxon>
        <taxon>Limnofasciculus</taxon>
        <taxon>Limnofasciculus baicalensis</taxon>
    </lineage>
</organism>
<comment type="caution">
    <text evidence="1">The sequence shown here is derived from an EMBL/GenBank/DDBJ whole genome shotgun (WGS) entry which is preliminary data.</text>
</comment>
<proteinExistence type="predicted"/>
<evidence type="ECO:0000313" key="1">
    <source>
        <dbReference type="EMBL" id="MCP2727322.1"/>
    </source>
</evidence>
<reference evidence="1" key="1">
    <citation type="submission" date="2022-06" db="EMBL/GenBank/DDBJ databases">
        <title>New cyanobacteria of genus Symplocastrum in benthos of Lake Baikal.</title>
        <authorList>
            <person name="Sorokovikova E."/>
            <person name="Tikhonova I."/>
            <person name="Krasnopeev A."/>
            <person name="Evseev P."/>
            <person name="Gladkikh A."/>
            <person name="Belykh O."/>
        </authorList>
    </citation>
    <scope>NUCLEOTIDE SEQUENCE</scope>
    <source>
        <strain evidence="1">BBK-W-15</strain>
    </source>
</reference>
<protein>
    <submittedName>
        <fullName evidence="1">Uncharacterized protein</fullName>
    </submittedName>
</protein>
<dbReference type="EMBL" id="JAMZMM010000011">
    <property type="protein sequence ID" value="MCP2727322.1"/>
    <property type="molecule type" value="Genomic_DNA"/>
</dbReference>
<keyword evidence="2" id="KW-1185">Reference proteome</keyword>
<evidence type="ECO:0000313" key="2">
    <source>
        <dbReference type="Proteomes" id="UP001204953"/>
    </source>
</evidence>
<gene>
    <name evidence="1" type="ORF">NJ959_02395</name>
</gene>